<evidence type="ECO:0000256" key="1">
    <source>
        <dbReference type="SAM" id="MobiDB-lite"/>
    </source>
</evidence>
<organism evidence="2">
    <name type="scientific">viral metagenome</name>
    <dbReference type="NCBI Taxonomy" id="1070528"/>
    <lineage>
        <taxon>unclassified sequences</taxon>
        <taxon>metagenomes</taxon>
        <taxon>organismal metagenomes</taxon>
    </lineage>
</organism>
<feature type="compositionally biased region" description="Polar residues" evidence="1">
    <location>
        <begin position="29"/>
        <end position="43"/>
    </location>
</feature>
<feature type="region of interest" description="Disordered" evidence="1">
    <location>
        <begin position="1"/>
        <end position="69"/>
    </location>
</feature>
<protein>
    <submittedName>
        <fullName evidence="2">Uncharacterized protein</fullName>
    </submittedName>
</protein>
<dbReference type="EMBL" id="MN740844">
    <property type="protein sequence ID" value="QHU14582.1"/>
    <property type="molecule type" value="Genomic_DNA"/>
</dbReference>
<sequence length="144" mass="16554">MEHEPKRPCRPSVAPRKYEPLEIPEDDSSTNSEFDGLSSSDSETPCGVLYAPSQRSDDEDSESESDYTESWRMQRTFVSLESLVAYAKGLENMMTDIDLCILFRGTNGKQCRYIHYGSTHELKSELENVKIRGQVERLELYMEK</sequence>
<dbReference type="AlphaFoldDB" id="A0A6C0K950"/>
<proteinExistence type="predicted"/>
<name>A0A6C0K950_9ZZZZ</name>
<evidence type="ECO:0000313" key="2">
    <source>
        <dbReference type="EMBL" id="QHU14582.1"/>
    </source>
</evidence>
<accession>A0A6C0K950</accession>
<feature type="compositionally biased region" description="Acidic residues" evidence="1">
    <location>
        <begin position="57"/>
        <end position="67"/>
    </location>
</feature>
<reference evidence="2" key="1">
    <citation type="journal article" date="2020" name="Nature">
        <title>Giant virus diversity and host interactions through global metagenomics.</title>
        <authorList>
            <person name="Schulz F."/>
            <person name="Roux S."/>
            <person name="Paez-Espino D."/>
            <person name="Jungbluth S."/>
            <person name="Walsh D.A."/>
            <person name="Denef V.J."/>
            <person name="McMahon K.D."/>
            <person name="Konstantinidis K.T."/>
            <person name="Eloe-Fadrosh E.A."/>
            <person name="Kyrpides N.C."/>
            <person name="Woyke T."/>
        </authorList>
    </citation>
    <scope>NUCLEOTIDE SEQUENCE</scope>
    <source>
        <strain evidence="2">GVMAG-S-1102113-126</strain>
    </source>
</reference>